<keyword evidence="3" id="KW-1185">Reference proteome</keyword>
<dbReference type="Proteomes" id="UP000325255">
    <property type="component" value="Unassembled WGS sequence"/>
</dbReference>
<evidence type="ECO:0000313" key="3">
    <source>
        <dbReference type="Proteomes" id="UP000325255"/>
    </source>
</evidence>
<proteinExistence type="predicted"/>
<reference evidence="2 3" key="1">
    <citation type="submission" date="2019-09" db="EMBL/GenBank/DDBJ databases">
        <title>Genome sequence of Rhodovastum atsumiense, a diverse member of the Acetobacteraceae family of non-sulfur purple photosynthetic bacteria.</title>
        <authorList>
            <person name="Meyer T."/>
            <person name="Kyndt J."/>
        </authorList>
    </citation>
    <scope>NUCLEOTIDE SEQUENCE [LARGE SCALE GENOMIC DNA]</scope>
    <source>
        <strain evidence="2 3">DSM 21279</strain>
    </source>
</reference>
<dbReference type="OrthoDB" id="7373969at2"/>
<keyword evidence="1" id="KW-0472">Membrane</keyword>
<accession>A0A5M6IPW2</accession>
<keyword evidence="1" id="KW-1133">Transmembrane helix</keyword>
<sequence length="113" mass="12522">MYEPLFRGQIGDWLAVIGLLSCFYWGWRLLVALIRYAQDSPTDTRAPTTELVSARAAVAATSPPGLAEDLPVIAAAVAAMFDSHRIVHIEDTARGQVWSSQGRWLHQTSHRPH</sequence>
<evidence type="ECO:0000313" key="2">
    <source>
        <dbReference type="EMBL" id="KAA5609515.1"/>
    </source>
</evidence>
<organism evidence="2 3">
    <name type="scientific">Rhodovastum atsumiense</name>
    <dbReference type="NCBI Taxonomy" id="504468"/>
    <lineage>
        <taxon>Bacteria</taxon>
        <taxon>Pseudomonadati</taxon>
        <taxon>Pseudomonadota</taxon>
        <taxon>Alphaproteobacteria</taxon>
        <taxon>Acetobacterales</taxon>
        <taxon>Acetobacteraceae</taxon>
        <taxon>Rhodovastum</taxon>
    </lineage>
</organism>
<feature type="transmembrane region" description="Helical" evidence="1">
    <location>
        <begin position="13"/>
        <end position="34"/>
    </location>
</feature>
<name>A0A5M6IPW2_9PROT</name>
<evidence type="ECO:0000256" key="1">
    <source>
        <dbReference type="SAM" id="Phobius"/>
    </source>
</evidence>
<dbReference type="EMBL" id="VWPK01000049">
    <property type="protein sequence ID" value="KAA5609515.1"/>
    <property type="molecule type" value="Genomic_DNA"/>
</dbReference>
<protein>
    <submittedName>
        <fullName evidence="2">Uncharacterized protein</fullName>
    </submittedName>
</protein>
<keyword evidence="1" id="KW-0812">Transmembrane</keyword>
<dbReference type="RefSeq" id="WP_150043594.1">
    <property type="nucleotide sequence ID" value="NZ_OW485601.1"/>
</dbReference>
<gene>
    <name evidence="2" type="ORF">F1189_23995</name>
</gene>
<comment type="caution">
    <text evidence="2">The sequence shown here is derived from an EMBL/GenBank/DDBJ whole genome shotgun (WGS) entry which is preliminary data.</text>
</comment>
<dbReference type="AlphaFoldDB" id="A0A5M6IPW2"/>